<dbReference type="RefSeq" id="WP_148624021.1">
    <property type="nucleotide sequence ID" value="NZ_SDGZ01000030.1"/>
</dbReference>
<proteinExistence type="predicted"/>
<keyword evidence="2" id="KW-1185">Reference proteome</keyword>
<reference evidence="1 2" key="1">
    <citation type="submission" date="2019-01" db="EMBL/GenBank/DDBJ databases">
        <title>Weissella sp. nov., a novel lactic acid bacterium isolated from animal feces.</title>
        <authorList>
            <person name="Wang L.-T."/>
        </authorList>
    </citation>
    <scope>NUCLEOTIDE SEQUENCE [LARGE SCALE GENOMIC DNA]</scope>
    <source>
        <strain evidence="1 2">8H-2</strain>
    </source>
</reference>
<gene>
    <name evidence="1" type="ORF">ESZ50_11235</name>
</gene>
<comment type="caution">
    <text evidence="1">The sequence shown here is derived from an EMBL/GenBank/DDBJ whole genome shotgun (WGS) entry which is preliminary data.</text>
</comment>
<dbReference type="OrthoDB" id="1655898at2"/>
<accession>A0A6C2C1H7</accession>
<name>A0A6C2C1H7_9LACO</name>
<dbReference type="AlphaFoldDB" id="A0A6C2C1H7"/>
<sequence length="272" mass="31474">MDVEILAEIYVQNRSIEINRQLVTALLAEQQYAEALNYANDLPEAYVASDFQLIYLDLLLHEAEFILAREFINLLDNSKGLIERIEQAELSYRVDFPESIKKISRDFYHLSEYPLNEQADRLKHALRLPLADFLVGAKFVLIDPFGSQVTRTNILDHLRRVELAEMVTSLWFDQTEHQFKPVELPDLFEQPVRLAVRKEISLLNDPVMERSLEQINQYIMINLYPFAADVILDVPKWVQGLLANLLGDDDQFDLKSQSDIRRAILGTLDNLA</sequence>
<dbReference type="EMBL" id="SDGZ01000030">
    <property type="protein sequence ID" value="TYC47794.1"/>
    <property type="molecule type" value="Genomic_DNA"/>
</dbReference>
<evidence type="ECO:0000313" key="1">
    <source>
        <dbReference type="EMBL" id="TYC47794.1"/>
    </source>
</evidence>
<protein>
    <submittedName>
        <fullName evidence="1">Uncharacterized protein</fullName>
    </submittedName>
</protein>
<evidence type="ECO:0000313" key="2">
    <source>
        <dbReference type="Proteomes" id="UP000371977"/>
    </source>
</evidence>
<dbReference type="Proteomes" id="UP000371977">
    <property type="component" value="Unassembled WGS sequence"/>
</dbReference>
<organism evidence="1 2">
    <name type="scientific">Weissella muntiaci</name>
    <dbReference type="NCBI Taxonomy" id="2508881"/>
    <lineage>
        <taxon>Bacteria</taxon>
        <taxon>Bacillati</taxon>
        <taxon>Bacillota</taxon>
        <taxon>Bacilli</taxon>
        <taxon>Lactobacillales</taxon>
        <taxon>Lactobacillaceae</taxon>
        <taxon>Weissella</taxon>
    </lineage>
</organism>